<evidence type="ECO:0000313" key="2">
    <source>
        <dbReference type="EMBL" id="GBN05150.1"/>
    </source>
</evidence>
<reference evidence="3 5" key="1">
    <citation type="journal article" date="2019" name="Sci. Rep.">
        <title>Orb-weaving spider Araneus ventricosus genome elucidates the spidroin gene catalogue.</title>
        <authorList>
            <person name="Kono N."/>
            <person name="Nakamura H."/>
            <person name="Ohtoshi R."/>
            <person name="Moran D.A.P."/>
            <person name="Shinohara A."/>
            <person name="Yoshida Y."/>
            <person name="Fujiwara M."/>
            <person name="Mori M."/>
            <person name="Tomita M."/>
            <person name="Arakawa K."/>
        </authorList>
    </citation>
    <scope>NUCLEOTIDE SEQUENCE [LARGE SCALE GENOMIC DNA]</scope>
</reference>
<feature type="compositionally biased region" description="Polar residues" evidence="1">
    <location>
        <begin position="79"/>
        <end position="92"/>
    </location>
</feature>
<proteinExistence type="predicted"/>
<dbReference type="EMBL" id="BGPR01028397">
    <property type="protein sequence ID" value="GBN99537.1"/>
    <property type="molecule type" value="Genomic_DNA"/>
</dbReference>
<keyword evidence="5" id="KW-1185">Reference proteome</keyword>
<feature type="compositionally biased region" description="Polar residues" evidence="1">
    <location>
        <begin position="50"/>
        <end position="69"/>
    </location>
</feature>
<evidence type="ECO:0000313" key="4">
    <source>
        <dbReference type="EMBL" id="GBN99537.1"/>
    </source>
</evidence>
<evidence type="ECO:0000256" key="1">
    <source>
        <dbReference type="SAM" id="MobiDB-lite"/>
    </source>
</evidence>
<organism evidence="3 5">
    <name type="scientific">Araneus ventricosus</name>
    <name type="common">Orbweaver spider</name>
    <name type="synonym">Epeira ventricosa</name>
    <dbReference type="NCBI Taxonomy" id="182803"/>
    <lineage>
        <taxon>Eukaryota</taxon>
        <taxon>Metazoa</taxon>
        <taxon>Ecdysozoa</taxon>
        <taxon>Arthropoda</taxon>
        <taxon>Chelicerata</taxon>
        <taxon>Arachnida</taxon>
        <taxon>Araneae</taxon>
        <taxon>Araneomorphae</taxon>
        <taxon>Entelegynae</taxon>
        <taxon>Araneoidea</taxon>
        <taxon>Araneidae</taxon>
        <taxon>Araneus</taxon>
    </lineage>
</organism>
<feature type="compositionally biased region" description="Polar residues" evidence="1">
    <location>
        <begin position="130"/>
        <end position="146"/>
    </location>
</feature>
<feature type="compositionally biased region" description="Basic and acidic residues" evidence="1">
    <location>
        <begin position="1"/>
        <end position="26"/>
    </location>
</feature>
<comment type="caution">
    <text evidence="3">The sequence shown here is derived from an EMBL/GenBank/DDBJ whole genome shotgun (WGS) entry which is preliminary data.</text>
</comment>
<evidence type="ECO:0000313" key="3">
    <source>
        <dbReference type="EMBL" id="GBN99536.1"/>
    </source>
</evidence>
<dbReference type="EMBL" id="BGPR01028396">
    <property type="protein sequence ID" value="GBN99536.1"/>
    <property type="molecule type" value="Genomic_DNA"/>
</dbReference>
<dbReference type="AlphaFoldDB" id="A0A4Y2TJB1"/>
<dbReference type="OrthoDB" id="6434854at2759"/>
<sequence>METRHIFSKKERKSSSKHDTEWDHQLPSRTSFEVIIKSSEVQRETKVIRNHQSPLMSSNKVNTEQNGQRNEADSENDKTAGTQRSNQDSKTASLLGLSSESSTEKLKTSGRSSNFSEPGSSVEKERTAKNSDVSQLPEHSQNSHSCYVNEAAMGESGLFPNKLLDPKSNFYNKINLNLSSSKDHSPRKKSKVFSPLKIHRDIPNDSQKNALDGGDYVCSIRNRRQK</sequence>
<gene>
    <name evidence="3" type="ORF">AVEN_136516_1</name>
    <name evidence="4" type="ORF">AVEN_162043_1</name>
    <name evidence="2" type="ORF">AVEN_182356_1</name>
</gene>
<evidence type="ECO:0000313" key="5">
    <source>
        <dbReference type="Proteomes" id="UP000499080"/>
    </source>
</evidence>
<name>A0A4Y2TJB1_ARAVE</name>
<dbReference type="Proteomes" id="UP000499080">
    <property type="component" value="Unassembled WGS sequence"/>
</dbReference>
<protein>
    <submittedName>
        <fullName evidence="3">Uncharacterized protein</fullName>
    </submittedName>
</protein>
<feature type="region of interest" description="Disordered" evidence="1">
    <location>
        <begin position="1"/>
        <end position="148"/>
    </location>
</feature>
<dbReference type="EMBL" id="BGPR01004946">
    <property type="protein sequence ID" value="GBN05150.1"/>
    <property type="molecule type" value="Genomic_DNA"/>
</dbReference>
<accession>A0A4Y2TJB1</accession>